<dbReference type="Pfam" id="PF24220">
    <property type="entry name" value="DUF7439"/>
    <property type="match status" value="1"/>
</dbReference>
<keyword evidence="3" id="KW-1185">Reference proteome</keyword>
<protein>
    <submittedName>
        <fullName evidence="2">Uncharacterized protein</fullName>
    </submittedName>
</protein>
<reference evidence="2" key="1">
    <citation type="submission" date="2021-10" db="EMBL/GenBank/DDBJ databases">
        <title>Bacteriophage attack leads to shedding of the bacterial cell wall.</title>
        <authorList>
            <person name="Ongenae V."/>
            <person name="Claessen D."/>
            <person name="Briegel A."/>
        </authorList>
    </citation>
    <scope>NUCLEOTIDE SEQUENCE</scope>
</reference>
<dbReference type="EMBL" id="OK412919">
    <property type="protein sequence ID" value="UFD97965.1"/>
    <property type="molecule type" value="Genomic_DNA"/>
</dbReference>
<dbReference type="Proteomes" id="UP000827624">
    <property type="component" value="Segment"/>
</dbReference>
<dbReference type="InterPro" id="IPR055862">
    <property type="entry name" value="DUF7439"/>
</dbReference>
<dbReference type="GeneID" id="77947793"/>
<organism evidence="2 3">
    <name type="scientific">Streptomyces phage Pablito</name>
    <dbReference type="NCBI Taxonomy" id="2894593"/>
    <lineage>
        <taxon>Viruses</taxon>
        <taxon>Duplodnaviria</taxon>
        <taxon>Heunggongvirae</taxon>
        <taxon>Uroviricota</taxon>
        <taxon>Caudoviricetes</taxon>
        <taxon>Arquatrovirinae</taxon>
        <taxon>Janusvirus</taxon>
        <taxon>Janusvirus pablito</taxon>
    </lineage>
</organism>
<keyword evidence="1" id="KW-1133">Transmembrane helix</keyword>
<evidence type="ECO:0000313" key="2">
    <source>
        <dbReference type="EMBL" id="UFD97965.1"/>
    </source>
</evidence>
<dbReference type="KEGG" id="vg:77947793"/>
<evidence type="ECO:0000313" key="3">
    <source>
        <dbReference type="Proteomes" id="UP000827624"/>
    </source>
</evidence>
<evidence type="ECO:0000256" key="1">
    <source>
        <dbReference type="SAM" id="Phobius"/>
    </source>
</evidence>
<proteinExistence type="predicted"/>
<accession>A0AAE8YFF8</accession>
<dbReference type="RefSeq" id="YP_010671540.1">
    <property type="nucleotide sequence ID" value="NC_070968.1"/>
</dbReference>
<feature type="transmembrane region" description="Helical" evidence="1">
    <location>
        <begin position="29"/>
        <end position="46"/>
    </location>
</feature>
<sequence length="72" mass="7540">MRMGKHTKVTSKGLGAIAGALPTRYKSKAGLVAAVLGVALSVAVYFQTDYPQIALAIQALTAFGFIEKPDSE</sequence>
<name>A0AAE8YFF8_9CAUD</name>
<keyword evidence="1" id="KW-0812">Transmembrane</keyword>
<keyword evidence="1" id="KW-0472">Membrane</keyword>